<proteinExistence type="predicted"/>
<keyword evidence="1" id="KW-0812">Transmembrane</keyword>
<gene>
    <name evidence="2" type="ORF">PEPS_16950</name>
</gene>
<protein>
    <recommendedName>
        <fullName evidence="4">Cell division protein FtsQ</fullName>
    </recommendedName>
</protein>
<reference evidence="2 3" key="1">
    <citation type="submission" date="2021-12" db="EMBL/GenBank/DDBJ databases">
        <title>Genome sequencing of bacteria with rrn-lacking chromosome and rrn-plasmid.</title>
        <authorList>
            <person name="Anda M."/>
            <person name="Iwasaki W."/>
        </authorList>
    </citation>
    <scope>NUCLEOTIDE SEQUENCE [LARGE SCALE GENOMIC DNA]</scope>
    <source>
        <strain evidence="2 3">NBRC 101262</strain>
    </source>
</reference>
<evidence type="ECO:0000313" key="2">
    <source>
        <dbReference type="EMBL" id="BDC99414.1"/>
    </source>
</evidence>
<sequence length="254" mass="29481">MSGRIKLKLIPKIILFAVVAGLGYFLVIVRPSERPVNHVKINVDKSFDQFFINDKEVERLMTDKGREQLLGVENGKVNLRQLESRIKDHPFVSKADVSRDYDGDLYVDVEQKRLMARLIRPVAKDAYLSEHRELLPTSDKFTARVLLIDGAFVDKIILQNQDTLKYRKELLDLVTDIHNDRFLRAQIAQLHVDQDCQITMYPQVGDERIVFGKPVSIDEKLKKLKAYYDYVIPSKGWGVYDKINLKYKDQIVCE</sequence>
<feature type="transmembrane region" description="Helical" evidence="1">
    <location>
        <begin position="9"/>
        <end position="29"/>
    </location>
</feature>
<accession>A0ABM7VEN1</accession>
<evidence type="ECO:0000313" key="3">
    <source>
        <dbReference type="Proteomes" id="UP001354989"/>
    </source>
</evidence>
<dbReference type="RefSeq" id="WP_338396777.1">
    <property type="nucleotide sequence ID" value="NZ_AP025292.1"/>
</dbReference>
<dbReference type="Proteomes" id="UP001354989">
    <property type="component" value="Chromosome"/>
</dbReference>
<keyword evidence="1" id="KW-1133">Transmembrane helix</keyword>
<name>A0ABM7VEN1_9BACT</name>
<keyword evidence="3" id="KW-1185">Reference proteome</keyword>
<dbReference type="EMBL" id="AP025292">
    <property type="protein sequence ID" value="BDC99414.1"/>
    <property type="molecule type" value="Genomic_DNA"/>
</dbReference>
<organism evidence="2 3">
    <name type="scientific">Persicobacter psychrovividus</name>
    <dbReference type="NCBI Taxonomy" id="387638"/>
    <lineage>
        <taxon>Bacteria</taxon>
        <taxon>Pseudomonadati</taxon>
        <taxon>Bacteroidota</taxon>
        <taxon>Cytophagia</taxon>
        <taxon>Cytophagales</taxon>
        <taxon>Persicobacteraceae</taxon>
        <taxon>Persicobacter</taxon>
    </lineage>
</organism>
<keyword evidence="1" id="KW-0472">Membrane</keyword>
<evidence type="ECO:0000256" key="1">
    <source>
        <dbReference type="SAM" id="Phobius"/>
    </source>
</evidence>
<evidence type="ECO:0008006" key="4">
    <source>
        <dbReference type="Google" id="ProtNLM"/>
    </source>
</evidence>